<protein>
    <submittedName>
        <fullName evidence="1">YjjG family noncanonical pyrimidine nucleotidase</fullName>
    </submittedName>
</protein>
<dbReference type="InterPro" id="IPR023198">
    <property type="entry name" value="PGP-like_dom2"/>
</dbReference>
<dbReference type="RefSeq" id="WP_228229600.1">
    <property type="nucleotide sequence ID" value="NZ_JAJGMW010000007.1"/>
</dbReference>
<keyword evidence="2" id="KW-1185">Reference proteome</keyword>
<evidence type="ECO:0000313" key="2">
    <source>
        <dbReference type="Proteomes" id="UP001197770"/>
    </source>
</evidence>
<dbReference type="InterPro" id="IPR006439">
    <property type="entry name" value="HAD-SF_hydro_IA"/>
</dbReference>
<dbReference type="Gene3D" id="1.10.150.240">
    <property type="entry name" value="Putative phosphatase, domain 2"/>
    <property type="match status" value="1"/>
</dbReference>
<gene>
    <name evidence="1" type="ORF">LLW17_07330</name>
</gene>
<reference evidence="1 2" key="1">
    <citation type="submission" date="2021-11" db="EMBL/GenBank/DDBJ databases">
        <title>Seasonal and diel survey of microbial diversity of the Tyrrhenian coast.</title>
        <authorList>
            <person name="Gattoni G."/>
            <person name="Corral P."/>
        </authorList>
    </citation>
    <scope>NUCLEOTIDE SEQUENCE [LARGE SCALE GENOMIC DNA]</scope>
    <source>
        <strain evidence="1 2">Mr9</strain>
    </source>
</reference>
<dbReference type="InterPro" id="IPR041492">
    <property type="entry name" value="HAD_2"/>
</dbReference>
<dbReference type="InterPro" id="IPR052550">
    <property type="entry name" value="Pyrimidine_5'-ntase_YjjG"/>
</dbReference>
<dbReference type="NCBIfam" id="TIGR01549">
    <property type="entry name" value="HAD-SF-IA-v1"/>
    <property type="match status" value="1"/>
</dbReference>
<dbReference type="NCBIfam" id="TIGR02254">
    <property type="entry name" value="YjjG_YfnB"/>
    <property type="match status" value="1"/>
</dbReference>
<dbReference type="SUPFAM" id="SSF56784">
    <property type="entry name" value="HAD-like"/>
    <property type="match status" value="1"/>
</dbReference>
<dbReference type="InterPro" id="IPR023214">
    <property type="entry name" value="HAD_sf"/>
</dbReference>
<evidence type="ECO:0000313" key="1">
    <source>
        <dbReference type="EMBL" id="MCC4212524.1"/>
    </source>
</evidence>
<dbReference type="SFLD" id="SFLDG01129">
    <property type="entry name" value="C1.5:_HAD__Beta-PGM__Phosphata"/>
    <property type="match status" value="1"/>
</dbReference>
<dbReference type="Proteomes" id="UP001197770">
    <property type="component" value="Unassembled WGS sequence"/>
</dbReference>
<proteinExistence type="predicted"/>
<sequence length="230" mass="26831">MHKLEGIKHVFFDLDHTLWDFDRNSALTFEEIFSKNKISIPVGDFLEVYKPINFEYWKYFREARVTKEQLRYGRLKKSFDKLGVAIDDFLIDRLSTDYISYLPKYNHLFDGTLQVLEELRPHYELHIITNGFEEVQHLKLKNSKIDHYFKTVTSSEAVGVKKPDPKIFFHALKVAGAAVEESVMVGDTYDADIVGAQNVGMKTIFLNYHKEQVDSGERIIEQIEAVKVYL</sequence>
<dbReference type="PANTHER" id="PTHR47478:SF1">
    <property type="entry name" value="PYRIMIDINE 5'-NUCLEOTIDASE YJJG"/>
    <property type="match status" value="1"/>
</dbReference>
<comment type="caution">
    <text evidence="1">The sequence shown here is derived from an EMBL/GenBank/DDBJ whole genome shotgun (WGS) entry which is preliminary data.</text>
</comment>
<name>A0ABS8GRC2_9FLAO</name>
<dbReference type="CDD" id="cd04305">
    <property type="entry name" value="HAD_Neu5Ac-Pase_like"/>
    <property type="match status" value="1"/>
</dbReference>
<dbReference type="Gene3D" id="3.40.50.1000">
    <property type="entry name" value="HAD superfamily/HAD-like"/>
    <property type="match status" value="1"/>
</dbReference>
<dbReference type="InterPro" id="IPR036412">
    <property type="entry name" value="HAD-like_sf"/>
</dbReference>
<accession>A0ABS8GRC2</accession>
<dbReference type="InterPro" id="IPR011951">
    <property type="entry name" value="HAD-SF_hydro_IA_YjjG/PynA"/>
</dbReference>
<dbReference type="SFLD" id="SFLDG01135">
    <property type="entry name" value="C1.5.6:_HAD__Beta-PGM__Phospha"/>
    <property type="match status" value="1"/>
</dbReference>
<dbReference type="EMBL" id="JAJGMW010000007">
    <property type="protein sequence ID" value="MCC4212524.1"/>
    <property type="molecule type" value="Genomic_DNA"/>
</dbReference>
<dbReference type="Pfam" id="PF13419">
    <property type="entry name" value="HAD_2"/>
    <property type="match status" value="1"/>
</dbReference>
<organism evidence="1 2">
    <name type="scientific">Leeuwenhoekiella parthenopeia</name>
    <dbReference type="NCBI Taxonomy" id="2890320"/>
    <lineage>
        <taxon>Bacteria</taxon>
        <taxon>Pseudomonadati</taxon>
        <taxon>Bacteroidota</taxon>
        <taxon>Flavobacteriia</taxon>
        <taxon>Flavobacteriales</taxon>
        <taxon>Flavobacteriaceae</taxon>
        <taxon>Leeuwenhoekiella</taxon>
    </lineage>
</organism>
<dbReference type="PANTHER" id="PTHR47478">
    <property type="match status" value="1"/>
</dbReference>
<dbReference type="SFLD" id="SFLDS00003">
    <property type="entry name" value="Haloacid_Dehalogenase"/>
    <property type="match status" value="1"/>
</dbReference>